<dbReference type="PROSITE" id="PS50965">
    <property type="entry name" value="NERD"/>
    <property type="match status" value="1"/>
</dbReference>
<dbReference type="OrthoDB" id="2136191at2"/>
<protein>
    <submittedName>
        <fullName evidence="2">Nuclease-related domain-containing protein</fullName>
    </submittedName>
</protein>
<dbReference type="RefSeq" id="WP_084136822.1">
    <property type="nucleotide sequence ID" value="NZ_FQUF01000010.1"/>
</dbReference>
<dbReference type="Proteomes" id="UP000184128">
    <property type="component" value="Unassembled WGS sequence"/>
</dbReference>
<accession>A0A1M4V427</accession>
<dbReference type="Pfam" id="PF08378">
    <property type="entry name" value="NERD"/>
    <property type="match status" value="1"/>
</dbReference>
<dbReference type="InterPro" id="IPR011528">
    <property type="entry name" value="NERD"/>
</dbReference>
<gene>
    <name evidence="2" type="ORF">SAMN02745249_00821</name>
</gene>
<reference evidence="2 3" key="1">
    <citation type="submission" date="2016-11" db="EMBL/GenBank/DDBJ databases">
        <authorList>
            <person name="Jaros S."/>
            <person name="Januszkiewicz K."/>
            <person name="Wedrychowicz H."/>
        </authorList>
    </citation>
    <scope>NUCLEOTIDE SEQUENCE [LARGE SCALE GENOMIC DNA]</scope>
    <source>
        <strain evidence="2 3">DSM 15692</strain>
    </source>
</reference>
<name>A0A1M4V427_9LACT</name>
<keyword evidence="3" id="KW-1185">Reference proteome</keyword>
<evidence type="ECO:0000313" key="3">
    <source>
        <dbReference type="Proteomes" id="UP000184128"/>
    </source>
</evidence>
<organism evidence="2 3">
    <name type="scientific">Atopostipes suicloacalis DSM 15692</name>
    <dbReference type="NCBI Taxonomy" id="1121025"/>
    <lineage>
        <taxon>Bacteria</taxon>
        <taxon>Bacillati</taxon>
        <taxon>Bacillota</taxon>
        <taxon>Bacilli</taxon>
        <taxon>Lactobacillales</taxon>
        <taxon>Carnobacteriaceae</taxon>
        <taxon>Atopostipes</taxon>
    </lineage>
</organism>
<feature type="domain" description="NERD" evidence="1">
    <location>
        <begin position="37"/>
        <end position="147"/>
    </location>
</feature>
<sequence length="302" mass="35317">MLIKPRVKSINHFVLESVNYRMGLSVEDNRRYQNQMKGFQGEQLFDQLINHSQQNGYVVNDLFLSSKETHYQMDSILILNKQLIIYEVKNYTGEYCYKNGSLFSKNGYSLQNPVDQVNRKKAYLNNWLLNNGYLHKTKAYVVFINSDFYIYNLPLTKSILFVGQLERHFKTLTNANQSVNAQDKKLAQALANQHNGNYRPDNLPSYGFDSLKKGILCPECFSFAHTDTREKRICTTCGHIEKIADAIYRSVLEFQVLFPEVPISVQKIFEWCRGKYTKPRIRRVLSQKMTKYSNGPMTYYKN</sequence>
<dbReference type="STRING" id="1121025.SAMN02745249_00821"/>
<dbReference type="AlphaFoldDB" id="A0A1M4V427"/>
<proteinExistence type="predicted"/>
<dbReference type="EMBL" id="FQUF01000010">
    <property type="protein sequence ID" value="SHE63647.1"/>
    <property type="molecule type" value="Genomic_DNA"/>
</dbReference>
<evidence type="ECO:0000313" key="2">
    <source>
        <dbReference type="EMBL" id="SHE63647.1"/>
    </source>
</evidence>
<evidence type="ECO:0000259" key="1">
    <source>
        <dbReference type="PROSITE" id="PS50965"/>
    </source>
</evidence>